<gene>
    <name evidence="5" type="ORF">JTE90_001378</name>
</gene>
<organism evidence="5 6">
    <name type="scientific">Oedothorax gibbosus</name>
    <dbReference type="NCBI Taxonomy" id="931172"/>
    <lineage>
        <taxon>Eukaryota</taxon>
        <taxon>Metazoa</taxon>
        <taxon>Ecdysozoa</taxon>
        <taxon>Arthropoda</taxon>
        <taxon>Chelicerata</taxon>
        <taxon>Arachnida</taxon>
        <taxon>Araneae</taxon>
        <taxon>Araneomorphae</taxon>
        <taxon>Entelegynae</taxon>
        <taxon>Araneoidea</taxon>
        <taxon>Linyphiidae</taxon>
        <taxon>Erigoninae</taxon>
        <taxon>Oedothorax</taxon>
    </lineage>
</organism>
<dbReference type="InterPro" id="IPR035979">
    <property type="entry name" value="RBD_domain_sf"/>
</dbReference>
<reference evidence="5 6" key="1">
    <citation type="journal article" date="2022" name="Nat. Ecol. Evol.">
        <title>A masculinizing supergene underlies an exaggerated male reproductive morph in a spider.</title>
        <authorList>
            <person name="Hendrickx F."/>
            <person name="De Corte Z."/>
            <person name="Sonet G."/>
            <person name="Van Belleghem S.M."/>
            <person name="Kostlbacher S."/>
            <person name="Vangestel C."/>
        </authorList>
    </citation>
    <scope>NUCLEOTIDE SEQUENCE [LARGE SCALE GENOMIC DNA]</scope>
    <source>
        <strain evidence="5">W744_W776</strain>
    </source>
</reference>
<evidence type="ECO:0000313" key="6">
    <source>
        <dbReference type="Proteomes" id="UP000827092"/>
    </source>
</evidence>
<evidence type="ECO:0000256" key="1">
    <source>
        <dbReference type="ARBA" id="ARBA00022884"/>
    </source>
</evidence>
<dbReference type="InterPro" id="IPR012677">
    <property type="entry name" value="Nucleotide-bd_a/b_plait_sf"/>
</dbReference>
<dbReference type="PANTHER" id="PTHR19965:SF35">
    <property type="entry name" value="RNA ANNEALING PROTEIN YRA1"/>
    <property type="match status" value="1"/>
</dbReference>
<dbReference type="Pfam" id="PF00076">
    <property type="entry name" value="RRM_1"/>
    <property type="match status" value="1"/>
</dbReference>
<accession>A0AAV6VFG6</accession>
<evidence type="ECO:0000256" key="3">
    <source>
        <dbReference type="SAM" id="MobiDB-lite"/>
    </source>
</evidence>
<dbReference type="EMBL" id="JAFNEN010000089">
    <property type="protein sequence ID" value="KAG8195359.1"/>
    <property type="molecule type" value="Genomic_DNA"/>
</dbReference>
<sequence>MKNDARFLLNKKKAAQRATQPGPKSTIDARKILNRKRAQNQPQSNRFVQNNHGKFTKTPKGIFTKSFTAATNSKFTAASSSKFAAASSSKGKVPDKRIKVTTDGNILITAKSKDLKRVPQSVQRTSTFSPHMHSTVPQIQKSVQWVPADIEMDNIEHIGINDLLDMESLPPAMMPSSVPTPSPFMSSRMQNSMVADHITPVSALPAKVVVTNLNALVTKQDILDLFGVVGILKAISMPQPGTAIIEFFNPLDATKACNIYDNRLLDGQLMKCYLDSGMPNQRSSVSHRLGGQVESWTPAPSIYSNKARTMYNPRDVRFTVKLT</sequence>
<dbReference type="AlphaFoldDB" id="A0AAV6VFG6"/>
<dbReference type="PROSITE" id="PS50102">
    <property type="entry name" value="RRM"/>
    <property type="match status" value="1"/>
</dbReference>
<dbReference type="SMART" id="SM00360">
    <property type="entry name" value="RRM"/>
    <property type="match status" value="1"/>
</dbReference>
<evidence type="ECO:0000256" key="2">
    <source>
        <dbReference type="PROSITE-ProRule" id="PRU00176"/>
    </source>
</evidence>
<name>A0AAV6VFG6_9ARAC</name>
<dbReference type="Gene3D" id="3.30.70.330">
    <property type="match status" value="1"/>
</dbReference>
<feature type="domain" description="RRM" evidence="4">
    <location>
        <begin position="206"/>
        <end position="277"/>
    </location>
</feature>
<dbReference type="Proteomes" id="UP000827092">
    <property type="component" value="Unassembled WGS sequence"/>
</dbReference>
<evidence type="ECO:0000313" key="5">
    <source>
        <dbReference type="EMBL" id="KAG8195359.1"/>
    </source>
</evidence>
<protein>
    <recommendedName>
        <fullName evidence="4">RRM domain-containing protein</fullName>
    </recommendedName>
</protein>
<proteinExistence type="predicted"/>
<dbReference type="InterPro" id="IPR051229">
    <property type="entry name" value="ALYREF_mRNA_export"/>
</dbReference>
<dbReference type="GO" id="GO:0006406">
    <property type="term" value="P:mRNA export from nucleus"/>
    <property type="evidence" value="ECO:0007669"/>
    <property type="project" value="TreeGrafter"/>
</dbReference>
<dbReference type="InterPro" id="IPR000504">
    <property type="entry name" value="RRM_dom"/>
</dbReference>
<feature type="region of interest" description="Disordered" evidence="3">
    <location>
        <begin position="1"/>
        <end position="27"/>
    </location>
</feature>
<keyword evidence="6" id="KW-1185">Reference proteome</keyword>
<dbReference type="GO" id="GO:0005634">
    <property type="term" value="C:nucleus"/>
    <property type="evidence" value="ECO:0007669"/>
    <property type="project" value="TreeGrafter"/>
</dbReference>
<keyword evidence="1 2" id="KW-0694">RNA-binding</keyword>
<dbReference type="SUPFAM" id="SSF54928">
    <property type="entry name" value="RNA-binding domain, RBD"/>
    <property type="match status" value="1"/>
</dbReference>
<evidence type="ECO:0000259" key="4">
    <source>
        <dbReference type="PROSITE" id="PS50102"/>
    </source>
</evidence>
<dbReference type="PANTHER" id="PTHR19965">
    <property type="entry name" value="RNA AND EXPORT FACTOR BINDING PROTEIN"/>
    <property type="match status" value="1"/>
</dbReference>
<dbReference type="GO" id="GO:0003729">
    <property type="term" value="F:mRNA binding"/>
    <property type="evidence" value="ECO:0007669"/>
    <property type="project" value="TreeGrafter"/>
</dbReference>
<comment type="caution">
    <text evidence="5">The sequence shown here is derived from an EMBL/GenBank/DDBJ whole genome shotgun (WGS) entry which is preliminary data.</text>
</comment>